<dbReference type="GO" id="GO:0006355">
    <property type="term" value="P:regulation of DNA-templated transcription"/>
    <property type="evidence" value="ECO:0007669"/>
    <property type="project" value="InterPro"/>
</dbReference>
<accession>A0A0K2GEA6</accession>
<dbReference type="OrthoDB" id="9805333at2"/>
<dbReference type="EMBL" id="CP011801">
    <property type="protein sequence ID" value="ALA59199.1"/>
    <property type="molecule type" value="Genomic_DNA"/>
</dbReference>
<dbReference type="KEGG" id="nmv:NITMOv2_2790"/>
<dbReference type="RefSeq" id="WP_053380260.1">
    <property type="nucleotide sequence ID" value="NZ_CP011801.1"/>
</dbReference>
<feature type="domain" description="Antitoxin FitA-like ribbon-helix-helix" evidence="1">
    <location>
        <begin position="2"/>
        <end position="40"/>
    </location>
</feature>
<evidence type="ECO:0000259" key="1">
    <source>
        <dbReference type="Pfam" id="PF22513"/>
    </source>
</evidence>
<dbReference type="InterPro" id="IPR010985">
    <property type="entry name" value="Ribbon_hlx_hlx"/>
</dbReference>
<dbReference type="Gene3D" id="1.10.1220.10">
    <property type="entry name" value="Met repressor-like"/>
    <property type="match status" value="1"/>
</dbReference>
<dbReference type="AlphaFoldDB" id="A0A0K2GEA6"/>
<dbReference type="SUPFAM" id="SSF47598">
    <property type="entry name" value="Ribbon-helix-helix"/>
    <property type="match status" value="1"/>
</dbReference>
<dbReference type="Pfam" id="PF22513">
    <property type="entry name" value="FitA-like_RHH"/>
    <property type="match status" value="1"/>
</dbReference>
<evidence type="ECO:0000313" key="2">
    <source>
        <dbReference type="EMBL" id="ALA59199.1"/>
    </source>
</evidence>
<name>A0A0K2GEA6_NITMO</name>
<sequence>MAQVLVRNLTDTVVARLKKRARSRGRSLQAEVKTILEEAAKEAPEDFWKEADRIREQLHRSGRKFSDSAALIREDRDR</sequence>
<dbReference type="STRING" id="42253.NITMOv2_2790"/>
<dbReference type="InterPro" id="IPR013321">
    <property type="entry name" value="Arc_rbn_hlx_hlx"/>
</dbReference>
<dbReference type="PATRIC" id="fig|42253.5.peg.2757"/>
<evidence type="ECO:0000313" key="3">
    <source>
        <dbReference type="Proteomes" id="UP000069205"/>
    </source>
</evidence>
<dbReference type="Proteomes" id="UP000069205">
    <property type="component" value="Chromosome"/>
</dbReference>
<protein>
    <recommendedName>
        <fullName evidence="1">Antitoxin FitA-like ribbon-helix-helix domain-containing protein</fullName>
    </recommendedName>
</protein>
<gene>
    <name evidence="2" type="ORF">NITMOv2_2790</name>
</gene>
<dbReference type="InterPro" id="IPR053853">
    <property type="entry name" value="FitA-like_RHH"/>
</dbReference>
<reference evidence="2 3" key="1">
    <citation type="journal article" date="2015" name="Proc. Natl. Acad. Sci. U.S.A.">
        <title>Expanded metabolic versatility of ubiquitous nitrite-oxidizing bacteria from the genus Nitrospira.</title>
        <authorList>
            <person name="Koch H."/>
            <person name="Lucker S."/>
            <person name="Albertsen M."/>
            <person name="Kitzinger K."/>
            <person name="Herbold C."/>
            <person name="Spieck E."/>
            <person name="Nielsen P.H."/>
            <person name="Wagner M."/>
            <person name="Daims H."/>
        </authorList>
    </citation>
    <scope>NUCLEOTIDE SEQUENCE [LARGE SCALE GENOMIC DNA]</scope>
    <source>
        <strain evidence="2 3">NSP M-1</strain>
    </source>
</reference>
<organism evidence="2 3">
    <name type="scientific">Nitrospira moscoviensis</name>
    <dbReference type="NCBI Taxonomy" id="42253"/>
    <lineage>
        <taxon>Bacteria</taxon>
        <taxon>Pseudomonadati</taxon>
        <taxon>Nitrospirota</taxon>
        <taxon>Nitrospiria</taxon>
        <taxon>Nitrospirales</taxon>
        <taxon>Nitrospiraceae</taxon>
        <taxon>Nitrospira</taxon>
    </lineage>
</organism>
<proteinExistence type="predicted"/>
<keyword evidence="3" id="KW-1185">Reference proteome</keyword>